<reference evidence="13" key="1">
    <citation type="submission" date="2016-10" db="EMBL/GenBank/DDBJ databases">
        <authorList>
            <person name="Benchimol M."/>
            <person name="Almeida L.G."/>
            <person name="Vasconcelos A.T."/>
            <person name="Perreira-Neves A."/>
            <person name="Rosa I.A."/>
            <person name="Tasca T."/>
            <person name="Bogo M.R."/>
            <person name="de Souza W."/>
        </authorList>
    </citation>
    <scope>NUCLEOTIDE SEQUENCE [LARGE SCALE GENOMIC DNA]</scope>
    <source>
        <strain evidence="13">K</strain>
    </source>
</reference>
<evidence type="ECO:0000256" key="10">
    <source>
        <dbReference type="ARBA" id="ARBA00023273"/>
    </source>
</evidence>
<evidence type="ECO:0000256" key="12">
    <source>
        <dbReference type="SAM" id="Phobius"/>
    </source>
</evidence>
<evidence type="ECO:0000256" key="1">
    <source>
        <dbReference type="ARBA" id="ARBA00004272"/>
    </source>
</evidence>
<gene>
    <name evidence="13" type="ORF">TRFO_01660</name>
</gene>
<dbReference type="Pfam" id="PF10149">
    <property type="entry name" value="TM231"/>
    <property type="match status" value="1"/>
</dbReference>
<dbReference type="PANTHER" id="PTHR14605:SF1">
    <property type="entry name" value="TRANSMEMBRANE PROTEIN 231"/>
    <property type="match status" value="1"/>
</dbReference>
<evidence type="ECO:0000313" key="14">
    <source>
        <dbReference type="Proteomes" id="UP000179807"/>
    </source>
</evidence>
<evidence type="ECO:0000256" key="4">
    <source>
        <dbReference type="ARBA" id="ARBA00022475"/>
    </source>
</evidence>
<dbReference type="GO" id="GO:0060271">
    <property type="term" value="P:cilium assembly"/>
    <property type="evidence" value="ECO:0007669"/>
    <property type="project" value="TreeGrafter"/>
</dbReference>
<evidence type="ECO:0000256" key="7">
    <source>
        <dbReference type="ARBA" id="ARBA00023069"/>
    </source>
</evidence>
<accession>A0A1J4JU89</accession>
<comment type="similarity">
    <text evidence="2">Belongs to the TMEM231 family.</text>
</comment>
<comment type="caution">
    <text evidence="13">The sequence shown here is derived from an EMBL/GenBank/DDBJ whole genome shotgun (WGS) entry which is preliminary data.</text>
</comment>
<dbReference type="AlphaFoldDB" id="A0A1J4JU89"/>
<keyword evidence="9" id="KW-0325">Glycoprotein</keyword>
<evidence type="ECO:0000256" key="5">
    <source>
        <dbReference type="ARBA" id="ARBA00022692"/>
    </source>
</evidence>
<keyword evidence="4" id="KW-1003">Cell membrane</keyword>
<evidence type="ECO:0000256" key="11">
    <source>
        <dbReference type="ARBA" id="ARBA00024803"/>
    </source>
</evidence>
<dbReference type="GO" id="GO:0032880">
    <property type="term" value="P:regulation of protein localization"/>
    <property type="evidence" value="ECO:0007669"/>
    <property type="project" value="TreeGrafter"/>
</dbReference>
<keyword evidence="10" id="KW-0966">Cell projection</keyword>
<protein>
    <recommendedName>
        <fullName evidence="3">Transmembrane protein 231</fullName>
    </recommendedName>
</protein>
<dbReference type="GO" id="GO:0035869">
    <property type="term" value="C:ciliary transition zone"/>
    <property type="evidence" value="ECO:0007669"/>
    <property type="project" value="TreeGrafter"/>
</dbReference>
<keyword evidence="7" id="KW-0969">Cilium</keyword>
<evidence type="ECO:0000256" key="9">
    <source>
        <dbReference type="ARBA" id="ARBA00023180"/>
    </source>
</evidence>
<dbReference type="PANTHER" id="PTHR14605">
    <property type="entry name" value="CHST5 PROTEIN"/>
    <property type="match status" value="1"/>
</dbReference>
<dbReference type="VEuPathDB" id="TrichDB:TRFO_01660"/>
<keyword evidence="6 12" id="KW-1133">Transmembrane helix</keyword>
<evidence type="ECO:0000256" key="6">
    <source>
        <dbReference type="ARBA" id="ARBA00022989"/>
    </source>
</evidence>
<evidence type="ECO:0000313" key="13">
    <source>
        <dbReference type="EMBL" id="OHT01086.1"/>
    </source>
</evidence>
<dbReference type="InterPro" id="IPR019306">
    <property type="entry name" value="TMEM231"/>
</dbReference>
<dbReference type="OrthoDB" id="10586760at2759"/>
<keyword evidence="5 12" id="KW-0812">Transmembrane</keyword>
<feature type="transmembrane region" description="Helical" evidence="12">
    <location>
        <begin position="21"/>
        <end position="45"/>
    </location>
</feature>
<comment type="function">
    <text evidence="11">Transmembrane component of the tectonic-like complex, a complex localized at the transition zone of primary cilia and acting as a barrier that prevents diffusion of transmembrane proteins between the cilia and plasma membranes. Required for ciliogenesis and sonic hedgehog/SHH signaling.</text>
</comment>
<dbReference type="RefSeq" id="XP_068354222.1">
    <property type="nucleotide sequence ID" value="XM_068490231.1"/>
</dbReference>
<organism evidence="13 14">
    <name type="scientific">Tritrichomonas foetus</name>
    <dbReference type="NCBI Taxonomy" id="1144522"/>
    <lineage>
        <taxon>Eukaryota</taxon>
        <taxon>Metamonada</taxon>
        <taxon>Parabasalia</taxon>
        <taxon>Tritrichomonadida</taxon>
        <taxon>Tritrichomonadidae</taxon>
        <taxon>Tritrichomonas</taxon>
    </lineage>
</organism>
<keyword evidence="14" id="KW-1185">Reference proteome</keyword>
<keyword evidence="8 12" id="KW-0472">Membrane</keyword>
<dbReference type="GeneID" id="94824935"/>
<evidence type="ECO:0000256" key="8">
    <source>
        <dbReference type="ARBA" id="ARBA00023136"/>
    </source>
</evidence>
<dbReference type="EMBL" id="MLAK01000926">
    <property type="protein sequence ID" value="OHT01086.1"/>
    <property type="molecule type" value="Genomic_DNA"/>
</dbReference>
<dbReference type="Proteomes" id="UP000179807">
    <property type="component" value="Unassembled WGS sequence"/>
</dbReference>
<evidence type="ECO:0000256" key="3">
    <source>
        <dbReference type="ARBA" id="ARBA00015087"/>
    </source>
</evidence>
<dbReference type="GO" id="GO:0060170">
    <property type="term" value="C:ciliary membrane"/>
    <property type="evidence" value="ECO:0007669"/>
    <property type="project" value="UniProtKB-SubCell"/>
</dbReference>
<evidence type="ECO:0000256" key="2">
    <source>
        <dbReference type="ARBA" id="ARBA00009082"/>
    </source>
</evidence>
<comment type="subcellular location">
    <subcellularLocation>
        <location evidence="1">Cell projection</location>
        <location evidence="1">Cilium membrane</location>
        <topology evidence="1">Multi-pass membrane protein</topology>
    </subcellularLocation>
</comment>
<proteinExistence type="inferred from homology"/>
<name>A0A1J4JU89_9EUKA</name>
<sequence>MVVLYKTANKPIVFKARPLSLATIFRGLCILLKYGAPILICFFFVNYSPGYTSDPEFPVVIPGKINSFIINTNNETVSFVYPPDPNQESRPMLMRTYLDKNGDELKEWSISLKIPNVNEISIISITILFNFTVMLRKWANNTIDVVGSFTRSFPSQINYVSCVGDLVLEQSEIIDFRGSFEHATLEYPSYATYSQILETEDNLSTLFYVDWEEPIVKYGNWPEFDLNLRIRVRELEIWHSIPLVSSIESVLILYLSTLIFTSLILDTAQGFIFRNGIIKSWAIPLFQKKKKQHGNVRHRN</sequence>